<protein>
    <recommendedName>
        <fullName evidence="2">ASPIC/UnbV domain-containing protein</fullName>
    </recommendedName>
</protein>
<dbReference type="AlphaFoldDB" id="A0A074L5H2"/>
<evidence type="ECO:0000259" key="2">
    <source>
        <dbReference type="Pfam" id="PF07593"/>
    </source>
</evidence>
<dbReference type="RefSeq" id="WP_035071583.1">
    <property type="nucleotide sequence ID" value="NZ_JMIH01000014.1"/>
</dbReference>
<organism evidence="3 4">
    <name type="scientific">Anditalea andensis</name>
    <dbReference type="NCBI Taxonomy" id="1048983"/>
    <lineage>
        <taxon>Bacteria</taxon>
        <taxon>Pseudomonadati</taxon>
        <taxon>Bacteroidota</taxon>
        <taxon>Cytophagia</taxon>
        <taxon>Cytophagales</taxon>
        <taxon>Cytophagaceae</taxon>
        <taxon>Anditalea</taxon>
    </lineage>
</organism>
<dbReference type="OrthoDB" id="9816120at2"/>
<dbReference type="EMBL" id="JMIH01000014">
    <property type="protein sequence ID" value="KEO75068.1"/>
    <property type="molecule type" value="Genomic_DNA"/>
</dbReference>
<dbReference type="Proteomes" id="UP000027821">
    <property type="component" value="Unassembled WGS sequence"/>
</dbReference>
<dbReference type="InterPro" id="IPR013517">
    <property type="entry name" value="FG-GAP"/>
</dbReference>
<dbReference type="PANTHER" id="PTHR16026">
    <property type="entry name" value="CARTILAGE ACIDIC PROTEIN 1"/>
    <property type="match status" value="1"/>
</dbReference>
<dbReference type="InterPro" id="IPR027039">
    <property type="entry name" value="Crtac1"/>
</dbReference>
<dbReference type="STRING" id="1048983.EL17_05185"/>
<dbReference type="Pfam" id="PF13517">
    <property type="entry name" value="FG-GAP_3"/>
    <property type="match status" value="4"/>
</dbReference>
<gene>
    <name evidence="3" type="ORF">EL17_05185</name>
</gene>
<dbReference type="Pfam" id="PF07593">
    <property type="entry name" value="UnbV_ASPIC"/>
    <property type="match status" value="1"/>
</dbReference>
<reference evidence="3 4" key="1">
    <citation type="submission" date="2014-04" db="EMBL/GenBank/DDBJ databases">
        <title>Characterization and application of a salt tolerant electro-active bacterium.</title>
        <authorList>
            <person name="Yang L."/>
            <person name="Wei S."/>
            <person name="Tay Q.X.M."/>
        </authorList>
    </citation>
    <scope>NUCLEOTIDE SEQUENCE [LARGE SCALE GENOMIC DNA]</scope>
    <source>
        <strain evidence="3 4">LY1</strain>
    </source>
</reference>
<accession>A0A074L5H2</accession>
<dbReference type="Gene3D" id="2.130.10.130">
    <property type="entry name" value="Integrin alpha, N-terminal"/>
    <property type="match status" value="3"/>
</dbReference>
<feature type="domain" description="ASPIC/UnbV" evidence="2">
    <location>
        <begin position="518"/>
        <end position="583"/>
    </location>
</feature>
<comment type="caution">
    <text evidence="3">The sequence shown here is derived from an EMBL/GenBank/DDBJ whole genome shotgun (WGS) entry which is preliminary data.</text>
</comment>
<dbReference type="InterPro" id="IPR028994">
    <property type="entry name" value="Integrin_alpha_N"/>
</dbReference>
<dbReference type="PANTHER" id="PTHR16026:SF0">
    <property type="entry name" value="CARTILAGE ACIDIC PROTEIN 1"/>
    <property type="match status" value="1"/>
</dbReference>
<proteinExistence type="predicted"/>
<keyword evidence="4" id="KW-1185">Reference proteome</keyword>
<keyword evidence="1" id="KW-0732">Signal</keyword>
<evidence type="ECO:0000313" key="3">
    <source>
        <dbReference type="EMBL" id="KEO75068.1"/>
    </source>
</evidence>
<evidence type="ECO:0000256" key="1">
    <source>
        <dbReference type="ARBA" id="ARBA00022729"/>
    </source>
</evidence>
<dbReference type="InterPro" id="IPR011519">
    <property type="entry name" value="UnbV_ASPIC"/>
</dbReference>
<evidence type="ECO:0000313" key="4">
    <source>
        <dbReference type="Proteomes" id="UP000027821"/>
    </source>
</evidence>
<name>A0A074L5H2_9BACT</name>
<sequence length="1088" mass="121664">MNKIKTLFLLASIWSCSQQGEKEKMFSLLSPAETGIHFSNDLEGTEELNILEYLYFYNGGGVAVGDVNNDGWVDIYFTSNQGSNKLYINKGNFQFEDITEAAGVNGDGGWSTGVTMADVDGNGFLDIYVCQVGDYKTLSGSNKLYMNNGDGTFTEKAKEYGLDFIGFSTQALFFDYDNDGDLDLYLLNHSVKKPEVFASAQSRNQLQDPKGGDRLYKNLASEGQFGFEEVTQKAGIYSSSLGFGLGIAAVDINQDGWMDLYISNDFTEDDYLYVNNGDGTFQEVLEKSITQTSRYSMGNDINDINNDGFPDIFTTDMLPEDPRIWMKSVGEDKTEVYDVKTRFGYKDQYVRNHLQLNLGNGSFSEIALLTDTYATDWSWSPLIFDMDNSGFKDIHVTNGIYKRPNDLDFIQYSQTPARLSAKEIAQQQIEMLPTVKLANYTFRNMGGLNFENASAEWGLDQLSYSNGSAYVDLDNDGDLDLVINNINQSAFIYKNNSEKTGNHYLQIDLLQDALNTSAVGAEVYVELDKGMLHQTLINSRGFQSSVGHTLTFGLGADPKIKNLVVIWPGGEAETFLPPSTNQKIILKKGSGKISARPILKENTHLKMSIFPVDYQHRENAEYRDFSKEYLIPRKYSTEGPAIAIGDVNGDGLEDIYLGGAKNQSGELYTQQKNGRFQKHMVPHFEELKMAEDVDAVFLDINNNGYLDLYVVSGGNENAENHLYNFDRVYINDGKGNFSFSPKSLPRIGTNGKTVAAGDFNGDGYTDLFVGSNIAHGQYGKTPESYLLLNNKSGGFITATDQYAPELKQAGKINASQWYDITGNGALDLIIAGEWMPLQIYQNDGNGHLTLMNLPGLSDHKGWWNSLSISGEGANIRIIAGNHGLNSKLKASKEKPLKLYLKDFDGNNQLDPILFHYMGESLVPFASRDDLIKQIPSLKRKHGSYDEYAGLDQPSKLFSDEELKDVIILEATQLQSGIFRYTGEDFLFEPFPREAQFSPILDIAEIDKTGMIITVGNFYHYRNDIGKAAAKPFNLLKYNENRLVLQAAAINHKDYWGEYRKIKPITIGNRVKWIALRNDDKPILIELKK</sequence>
<dbReference type="SUPFAM" id="SSF69318">
    <property type="entry name" value="Integrin alpha N-terminal domain"/>
    <property type="match status" value="2"/>
</dbReference>
<dbReference type="eggNOG" id="COG4888">
    <property type="taxonomic scope" value="Bacteria"/>
</dbReference>